<dbReference type="EMBL" id="JACQCQ010000002">
    <property type="protein sequence ID" value="MBI3627291.1"/>
    <property type="molecule type" value="Genomic_DNA"/>
</dbReference>
<comment type="caution">
    <text evidence="2">The sequence shown here is derived from an EMBL/GenBank/DDBJ whole genome shotgun (WGS) entry which is preliminary data.</text>
</comment>
<dbReference type="Proteomes" id="UP000808388">
    <property type="component" value="Unassembled WGS sequence"/>
</dbReference>
<keyword evidence="1" id="KW-0812">Transmembrane</keyword>
<keyword evidence="1" id="KW-0472">Membrane</keyword>
<dbReference type="AlphaFoldDB" id="A0A9D6LQN3"/>
<evidence type="ECO:0000313" key="3">
    <source>
        <dbReference type="Proteomes" id="UP000808388"/>
    </source>
</evidence>
<sequence>MRIFLQHIEDIEKNLTVRVFLMLAFVSSLILYGALINLVAARQFTLDAFSKELVKAKADNAKMTTRLLQGMAILDENPNPDALQMQSVGSDLTYIYTNAVFVDARLK</sequence>
<evidence type="ECO:0000256" key="1">
    <source>
        <dbReference type="SAM" id="Phobius"/>
    </source>
</evidence>
<name>A0A9D6LQN3_9BACT</name>
<organism evidence="2 3">
    <name type="scientific">Candidatus Sungiibacteriota bacterium</name>
    <dbReference type="NCBI Taxonomy" id="2750080"/>
    <lineage>
        <taxon>Bacteria</taxon>
        <taxon>Candidatus Sungiibacteriota</taxon>
    </lineage>
</organism>
<keyword evidence="1" id="KW-1133">Transmembrane helix</keyword>
<feature type="transmembrane region" description="Helical" evidence="1">
    <location>
        <begin position="20"/>
        <end position="41"/>
    </location>
</feature>
<protein>
    <submittedName>
        <fullName evidence="2">Uncharacterized protein</fullName>
    </submittedName>
</protein>
<proteinExistence type="predicted"/>
<evidence type="ECO:0000313" key="2">
    <source>
        <dbReference type="EMBL" id="MBI3627291.1"/>
    </source>
</evidence>
<gene>
    <name evidence="2" type="ORF">HY220_00880</name>
</gene>
<reference evidence="2" key="1">
    <citation type="submission" date="2020-07" db="EMBL/GenBank/DDBJ databases">
        <title>Huge and variable diversity of episymbiotic CPR bacteria and DPANN archaea in groundwater ecosystems.</title>
        <authorList>
            <person name="He C.Y."/>
            <person name="Keren R."/>
            <person name="Whittaker M."/>
            <person name="Farag I.F."/>
            <person name="Doudna J."/>
            <person name="Cate J.H.D."/>
            <person name="Banfield J.F."/>
        </authorList>
    </citation>
    <scope>NUCLEOTIDE SEQUENCE</scope>
    <source>
        <strain evidence="2">NC_groundwater_972_Pr1_S-0.2um_49_27</strain>
    </source>
</reference>
<accession>A0A9D6LQN3</accession>